<accession>A0ABU0NGA2</accession>
<evidence type="ECO:0000313" key="3">
    <source>
        <dbReference type="EMBL" id="MDQ0578111.1"/>
    </source>
</evidence>
<reference evidence="3 4" key="1">
    <citation type="submission" date="2023-07" db="EMBL/GenBank/DDBJ databases">
        <title>Comparative genomics of wheat-associated soil bacteria to identify genetic determinants of phenazine resistance.</title>
        <authorList>
            <person name="Mouncey N."/>
        </authorList>
    </citation>
    <scope>NUCLEOTIDE SEQUENCE [LARGE SCALE GENOMIC DNA]</scope>
    <source>
        <strain evidence="3 4">B2I6</strain>
    </source>
</reference>
<dbReference type="Gene3D" id="3.40.50.720">
    <property type="entry name" value="NAD(P)-binding Rossmann-like Domain"/>
    <property type="match status" value="1"/>
</dbReference>
<feature type="region of interest" description="Disordered" evidence="1">
    <location>
        <begin position="234"/>
        <end position="292"/>
    </location>
</feature>
<dbReference type="InterPro" id="IPR023485">
    <property type="entry name" value="Ptyr_pPase"/>
</dbReference>
<comment type="caution">
    <text evidence="3">The sequence shown here is derived from an EMBL/GenBank/DDBJ whole genome shotgun (WGS) entry which is preliminary data.</text>
</comment>
<dbReference type="SMART" id="SM00226">
    <property type="entry name" value="LMWPc"/>
    <property type="match status" value="1"/>
</dbReference>
<organism evidence="3 4">
    <name type="scientific">Streptomyces rishiriensis</name>
    <dbReference type="NCBI Taxonomy" id="68264"/>
    <lineage>
        <taxon>Bacteria</taxon>
        <taxon>Bacillati</taxon>
        <taxon>Actinomycetota</taxon>
        <taxon>Actinomycetes</taxon>
        <taxon>Kitasatosporales</taxon>
        <taxon>Streptomycetaceae</taxon>
        <taxon>Streptomyces</taxon>
    </lineage>
</organism>
<keyword evidence="4" id="KW-1185">Reference proteome</keyword>
<name>A0ABU0NGA2_STRRH</name>
<dbReference type="SUPFAM" id="SSF52788">
    <property type="entry name" value="Phosphotyrosine protein phosphatases I"/>
    <property type="match status" value="1"/>
</dbReference>
<dbReference type="Proteomes" id="UP001230654">
    <property type="component" value="Unassembled WGS sequence"/>
</dbReference>
<dbReference type="SUPFAM" id="SSF51735">
    <property type="entry name" value="NAD(P)-binding Rossmann-fold domains"/>
    <property type="match status" value="1"/>
</dbReference>
<proteinExistence type="predicted"/>
<evidence type="ECO:0000256" key="1">
    <source>
        <dbReference type="SAM" id="MobiDB-lite"/>
    </source>
</evidence>
<feature type="compositionally biased region" description="Low complexity" evidence="1">
    <location>
        <begin position="244"/>
        <end position="254"/>
    </location>
</feature>
<sequence>MKLLVTGGAGFIGSHFVKGMLDAEDVELVTVLDALTYAGDRANLGEAFLSPKLAFALGDIYDRALVDTLMVGHGAVVHFAAESHVDRSFQTAARFVTTNVIGTQTLADAAMRHGIERFVHVSTDEVYGPLTKGAATEEYPLRPTVPYASSKAASDLMALSYWHTYGAPVCVTRSSNNYGPRQHPEKIIPLFITRLLRGEKVTLHDRGQHMRNWLHVADNCAGIELVLLEGPGHRRRRPLPAQPPAARVRPVAARPARHRARRRGNPDHALPPAPGRDRHRPRRHHSWRSPHERRNRMMRRVLIVCLGNYCRSPFAALALAHRGGTEVEVRSAGLIGKWEGEPAHMAMVKAAGRLGLDLTTHRARQITLEMMAWADTIVAMDTHVRDVLIDVCGESNQSKLAL</sequence>
<feature type="compositionally biased region" description="Basic residues" evidence="1">
    <location>
        <begin position="277"/>
        <end position="292"/>
    </location>
</feature>
<dbReference type="Pfam" id="PF01451">
    <property type="entry name" value="LMWPc"/>
    <property type="match status" value="1"/>
</dbReference>
<protein>
    <submittedName>
        <fullName evidence="3">dTDP-glucose 4,6-dehydratase</fullName>
    </submittedName>
</protein>
<dbReference type="InterPro" id="IPR036196">
    <property type="entry name" value="Ptyr_pPase_sf"/>
</dbReference>
<dbReference type="Pfam" id="PF16363">
    <property type="entry name" value="GDP_Man_Dehyd"/>
    <property type="match status" value="1"/>
</dbReference>
<feature type="domain" description="Phosphotyrosine protein phosphatase I" evidence="2">
    <location>
        <begin position="299"/>
        <end position="402"/>
    </location>
</feature>
<dbReference type="InterPro" id="IPR016040">
    <property type="entry name" value="NAD(P)-bd_dom"/>
</dbReference>
<evidence type="ECO:0000313" key="4">
    <source>
        <dbReference type="Proteomes" id="UP001230654"/>
    </source>
</evidence>
<dbReference type="Gene3D" id="3.40.50.2300">
    <property type="match status" value="1"/>
</dbReference>
<dbReference type="EMBL" id="JAUSWV010000001">
    <property type="protein sequence ID" value="MDQ0578111.1"/>
    <property type="molecule type" value="Genomic_DNA"/>
</dbReference>
<evidence type="ECO:0000259" key="2">
    <source>
        <dbReference type="SMART" id="SM00226"/>
    </source>
</evidence>
<dbReference type="Gene3D" id="3.90.25.10">
    <property type="entry name" value="UDP-galactose 4-epimerase, domain 1"/>
    <property type="match status" value="1"/>
</dbReference>
<gene>
    <name evidence="3" type="ORF">QF030_000289</name>
</gene>
<dbReference type="PANTHER" id="PTHR43000">
    <property type="entry name" value="DTDP-D-GLUCOSE 4,6-DEHYDRATASE-RELATED"/>
    <property type="match status" value="1"/>
</dbReference>
<dbReference type="InterPro" id="IPR036291">
    <property type="entry name" value="NAD(P)-bd_dom_sf"/>
</dbReference>